<evidence type="ECO:0000256" key="3">
    <source>
        <dbReference type="ARBA" id="ARBA00022999"/>
    </source>
</evidence>
<dbReference type="STRING" id="7955.ENSDARP00000122911"/>
<dbReference type="EMBL" id="BX470224">
    <property type="status" value="NOT_ANNOTATED_CDS"/>
    <property type="molecule type" value="Genomic_DNA"/>
</dbReference>
<dbReference type="PRINTS" id="PR00401">
    <property type="entry name" value="SH2DOMAIN"/>
</dbReference>
<keyword evidence="8" id="KW-1185">Reference proteome</keyword>
<dbReference type="CTD" id="797046"/>
<protein>
    <submittedName>
        <fullName evidence="7 9">SH2 domain-containing 1A duplicate a</fullName>
    </submittedName>
</protein>
<dbReference type="Ensembl" id="ENSDART00000144519.2">
    <property type="protein sequence ID" value="ENSDARP00000122911.1"/>
    <property type="gene ID" value="ENSDARG00000095348.2"/>
</dbReference>
<dbReference type="SUPFAM" id="SSF55550">
    <property type="entry name" value="SH2 domain"/>
    <property type="match status" value="1"/>
</dbReference>
<dbReference type="ZFIN" id="ZDB-GENE-060526-212">
    <property type="gene designation" value="sh2d1aa"/>
</dbReference>
<dbReference type="OrthoDB" id="10053436at2759"/>
<reference evidence="9" key="1">
    <citation type="journal article" date="2013" name="Mol. Cell. Endocrinol.">
        <title>Angiotensin AT2 receptor activates the cyclic-AMP signaling pathway in eel.</title>
        <authorList>
            <person name="Wong M.K."/>
            <person name="Takei Y."/>
        </authorList>
    </citation>
    <scope>NUCLEOTIDE SEQUENCE</scope>
    <source>
        <strain evidence="9">Tuebingen</strain>
    </source>
</reference>
<feature type="domain" description="SH2" evidence="6">
    <location>
        <begin position="6"/>
        <end position="101"/>
    </location>
</feature>
<dbReference type="SMR" id="A2BGK3"/>
<evidence type="ECO:0000256" key="4">
    <source>
        <dbReference type="ARBA" id="ARBA00023130"/>
    </source>
</evidence>
<keyword evidence="1" id="KW-0399">Innate immunity</keyword>
<dbReference type="InterPro" id="IPR036860">
    <property type="entry name" value="SH2_dom_sf"/>
</dbReference>
<dbReference type="GO" id="GO:0045087">
    <property type="term" value="P:innate immune response"/>
    <property type="evidence" value="ECO:0007669"/>
    <property type="project" value="UniProtKB-KW"/>
</dbReference>
<dbReference type="GeneID" id="797046"/>
<dbReference type="PANTHER" id="PTHR46051">
    <property type="entry name" value="SH2 DOMAIN-CONTAINING PROTEIN"/>
    <property type="match status" value="1"/>
</dbReference>
<dbReference type="Gene3D" id="3.30.505.10">
    <property type="entry name" value="SH2 domain"/>
    <property type="match status" value="1"/>
</dbReference>
<dbReference type="Proteomes" id="UP000000437">
    <property type="component" value="Chromosome 5"/>
</dbReference>
<dbReference type="AGR" id="ZFIN:ZDB-GENE-060526-212"/>
<evidence type="ECO:0000259" key="6">
    <source>
        <dbReference type="PROSITE" id="PS50001"/>
    </source>
</evidence>
<dbReference type="PANTHER" id="PTHR46051:SF1">
    <property type="entry name" value="INOSITOL POLYPHOSPHATE-RELATED PHOSPHATASE DOMAIN-CONTAINING PROTEIN"/>
    <property type="match status" value="1"/>
</dbReference>
<dbReference type="OMA" id="PHKHINT"/>
<dbReference type="SMART" id="SM00252">
    <property type="entry name" value="SH2"/>
    <property type="match status" value="1"/>
</dbReference>
<accession>A0A8M1NHL2</accession>
<keyword evidence="4" id="KW-1064">Adaptive immunity</keyword>
<dbReference type="PROSITE" id="PS50001">
    <property type="entry name" value="SH2"/>
    <property type="match status" value="1"/>
</dbReference>
<dbReference type="eggNOG" id="KOG0565">
    <property type="taxonomic scope" value="Eukaryota"/>
</dbReference>
<dbReference type="Pfam" id="PF00017">
    <property type="entry name" value="SH2"/>
    <property type="match status" value="1"/>
</dbReference>
<dbReference type="Bgee" id="ENSDARG00000095348">
    <property type="expression patterns" value="Expressed in retina and 8 other cell types or tissues"/>
</dbReference>
<dbReference type="HOGENOM" id="CLU_125532_1_0_1"/>
<reference evidence="7" key="3">
    <citation type="submission" date="2013-09" db="UniProtKB">
        <authorList>
            <consortium name="Ensembl"/>
        </authorList>
    </citation>
    <scope>IDENTIFICATION</scope>
    <source>
        <strain evidence="7">Tuebingen</strain>
    </source>
</reference>
<dbReference type="KEGG" id="dre:797046"/>
<name>A2BGK3_DANRE</name>
<dbReference type="GO" id="GO:0002250">
    <property type="term" value="P:adaptive immune response"/>
    <property type="evidence" value="ECO:0007669"/>
    <property type="project" value="UniProtKB-KW"/>
</dbReference>
<dbReference type="AlphaFoldDB" id="A2BGK3"/>
<dbReference type="PhylomeDB" id="A2BGK3"/>
<reference evidence="9" key="5">
    <citation type="submission" date="2025-04" db="UniProtKB">
        <authorList>
            <consortium name="RefSeq"/>
        </authorList>
    </citation>
    <scope>IDENTIFICATION</scope>
    <source>
        <strain evidence="9">Tuebingen</strain>
    </source>
</reference>
<dbReference type="GeneTree" id="ENSGT00940000155920"/>
<evidence type="ECO:0000313" key="7">
    <source>
        <dbReference type="Ensembl" id="ENSDARP00000122911"/>
    </source>
</evidence>
<organism evidence="7">
    <name type="scientific">Danio rerio</name>
    <name type="common">Zebrafish</name>
    <name type="synonym">Brachydanio rerio</name>
    <dbReference type="NCBI Taxonomy" id="7955"/>
    <lineage>
        <taxon>Eukaryota</taxon>
        <taxon>Metazoa</taxon>
        <taxon>Chordata</taxon>
        <taxon>Craniata</taxon>
        <taxon>Vertebrata</taxon>
        <taxon>Euteleostomi</taxon>
        <taxon>Actinopterygii</taxon>
        <taxon>Neopterygii</taxon>
        <taxon>Teleostei</taxon>
        <taxon>Ostariophysi</taxon>
        <taxon>Cypriniformes</taxon>
        <taxon>Danionidae</taxon>
        <taxon>Danioninae</taxon>
        <taxon>Danio</taxon>
    </lineage>
</organism>
<reference evidence="7 8" key="2">
    <citation type="journal article" date="2013" name="Nature">
        <title>The zebrafish reference genome sequence and its relationship to the human genome.</title>
        <authorList>
            <consortium name="Genome Reference Consortium Zebrafish"/>
            <person name="Howe K."/>
            <person name="Clark M.D."/>
            <person name="Torroja C.F."/>
            <person name="Torrance J."/>
            <person name="Berthelot C."/>
            <person name="Muffato M."/>
            <person name="Collins J.E."/>
            <person name="Humphray S."/>
            <person name="McLaren K."/>
            <person name="Matthews L."/>
            <person name="McLaren S."/>
            <person name="Sealy I."/>
            <person name="Caccamo M."/>
            <person name="Churcher C."/>
            <person name="Scott C."/>
            <person name="Barrett J.C."/>
            <person name="Koch R."/>
            <person name="Rauch G.J."/>
            <person name="White S."/>
            <person name="Chow W."/>
            <person name="Kilian B."/>
            <person name="Quintais L.T."/>
            <person name="Guerra-Assuncao J.A."/>
            <person name="Zhou Y."/>
            <person name="Gu Y."/>
            <person name="Yen J."/>
            <person name="Vogel J.H."/>
            <person name="Eyre T."/>
            <person name="Redmond S."/>
            <person name="Banerjee R."/>
            <person name="Chi J."/>
            <person name="Fu B."/>
            <person name="Langley E."/>
            <person name="Maguire S.F."/>
            <person name="Laird G.K."/>
            <person name="Lloyd D."/>
            <person name="Kenyon E."/>
            <person name="Donaldson S."/>
            <person name="Sehra H."/>
            <person name="Almeida-King J."/>
            <person name="Loveland J."/>
            <person name="Trevanion S."/>
            <person name="Jones M."/>
            <person name="Quail M."/>
            <person name="Willey D."/>
            <person name="Hunt A."/>
            <person name="Burton J."/>
            <person name="Sims S."/>
            <person name="McLay K."/>
            <person name="Plumb B."/>
            <person name="Davis J."/>
            <person name="Clee C."/>
            <person name="Oliver K."/>
            <person name="Clark R."/>
            <person name="Riddle C."/>
            <person name="Elliot D."/>
            <person name="Eliott D."/>
            <person name="Threadgold G."/>
            <person name="Harden G."/>
            <person name="Ware D."/>
            <person name="Begum S."/>
            <person name="Mortimore B."/>
            <person name="Mortimer B."/>
            <person name="Kerry G."/>
            <person name="Heath P."/>
            <person name="Phillimore B."/>
            <person name="Tracey A."/>
            <person name="Corby N."/>
            <person name="Dunn M."/>
            <person name="Johnson C."/>
            <person name="Wood J."/>
            <person name="Clark S."/>
            <person name="Pelan S."/>
            <person name="Griffiths G."/>
            <person name="Smith M."/>
            <person name="Glithero R."/>
            <person name="Howden P."/>
            <person name="Barker N."/>
            <person name="Lloyd C."/>
            <person name="Stevens C."/>
            <person name="Harley J."/>
            <person name="Holt K."/>
            <person name="Panagiotidis G."/>
            <person name="Lovell J."/>
            <person name="Beasley H."/>
            <person name="Henderson C."/>
            <person name="Gordon D."/>
            <person name="Auger K."/>
            <person name="Wright D."/>
            <person name="Collins J."/>
            <person name="Raisen C."/>
            <person name="Dyer L."/>
            <person name="Leung K."/>
            <person name="Robertson L."/>
            <person name="Ambridge K."/>
            <person name="Leongamornlert D."/>
            <person name="McGuire S."/>
            <person name="Gilderthorp R."/>
            <person name="Griffiths C."/>
            <person name="Manthravadi D."/>
            <person name="Nichol S."/>
            <person name="Barker G."/>
            <person name="Whitehead S."/>
            <person name="Kay M."/>
            <person name="Brown J."/>
            <person name="Murnane C."/>
            <person name="Gray E."/>
            <person name="Humphries M."/>
            <person name="Sycamore N."/>
            <person name="Barker D."/>
            <person name="Saunders D."/>
            <person name="Wallis J."/>
            <person name="Babbage A."/>
            <person name="Hammond S."/>
            <person name="Mashreghi-Mohammadi M."/>
            <person name="Barr L."/>
            <person name="Martin S."/>
            <person name="Wray P."/>
            <person name="Ellington A."/>
            <person name="Matthews N."/>
            <person name="Ellwood M."/>
            <person name="Woodmansey R."/>
            <person name="Clark G."/>
            <person name="Cooper J."/>
            <person name="Cooper J."/>
            <person name="Tromans A."/>
            <person name="Grafham D."/>
            <person name="Skuce C."/>
            <person name="Pandian R."/>
            <person name="Andrews R."/>
            <person name="Harrison E."/>
            <person name="Kimberley A."/>
            <person name="Garnett J."/>
            <person name="Fosker N."/>
            <person name="Hall R."/>
            <person name="Garner P."/>
            <person name="Kelly D."/>
            <person name="Bird C."/>
            <person name="Palmer S."/>
            <person name="Gehring I."/>
            <person name="Berger A."/>
            <person name="Dooley C.M."/>
            <person name="Ersan-Urun Z."/>
            <person name="Eser C."/>
            <person name="Geiger H."/>
            <person name="Geisler M."/>
            <person name="Karotki L."/>
            <person name="Kirn A."/>
            <person name="Konantz J."/>
            <person name="Konantz M."/>
            <person name="Oberlander M."/>
            <person name="Rudolph-Geiger S."/>
            <person name="Teucke M."/>
            <person name="Lanz C."/>
            <person name="Raddatz G."/>
            <person name="Osoegawa K."/>
            <person name="Zhu B."/>
            <person name="Rapp A."/>
            <person name="Widaa S."/>
            <person name="Langford C."/>
            <person name="Yang F."/>
            <person name="Schuster S.C."/>
            <person name="Carter N.P."/>
            <person name="Harrow J."/>
            <person name="Ning Z."/>
            <person name="Herrero J."/>
            <person name="Searle S.M."/>
            <person name="Enright A."/>
            <person name="Geisler R."/>
            <person name="Plasterk R.H."/>
            <person name="Lee C."/>
            <person name="Westerfield M."/>
            <person name="de Jong P.J."/>
            <person name="Zon L.I."/>
            <person name="Postlethwait J.H."/>
            <person name="Nusslein-Volhard C."/>
            <person name="Hubbard T.J."/>
            <person name="Roest Crollius H."/>
            <person name="Rogers J."/>
            <person name="Stemple D.L."/>
        </authorList>
    </citation>
    <scope>NUCLEOTIDE SEQUENCE [LARGE SCALE GENOMIC DNA]</scope>
    <source>
        <strain evidence="7">Tuebingen</strain>
    </source>
</reference>
<evidence type="ECO:0000313" key="10">
    <source>
        <dbReference type="ZFIN" id="ZDB-GENE-060526-212"/>
    </source>
</evidence>
<keyword evidence="2" id="KW-0391">Immunity</keyword>
<accession>A2BGK3</accession>
<sequence>MEDLAEYHGSISKKQAEDILCSTGRDGSYLIRDSLSSAGAYCVCVLCDGWVYTYRIFNKGGLWTIEMAPGMKERLFRNVSNLIAAFKMPDQGITFPLLYPVNKPKH</sequence>
<dbReference type="InterPro" id="IPR000980">
    <property type="entry name" value="SH2"/>
</dbReference>
<evidence type="ECO:0000256" key="2">
    <source>
        <dbReference type="ARBA" id="ARBA00022859"/>
    </source>
</evidence>
<proteinExistence type="predicted"/>
<evidence type="ECO:0000313" key="9">
    <source>
        <dbReference type="RefSeq" id="NP_001108163.1"/>
    </source>
</evidence>
<evidence type="ECO:0000256" key="5">
    <source>
        <dbReference type="PROSITE-ProRule" id="PRU00191"/>
    </source>
</evidence>
<dbReference type="PaxDb" id="7955-ENSDARP00000122911"/>
<gene>
    <name evidence="7 9 10" type="primary">sh2d1aa</name>
    <name evidence="9" type="synonym">si:dkey-13n15.6</name>
</gene>
<evidence type="ECO:0000313" key="8">
    <source>
        <dbReference type="Proteomes" id="UP000000437"/>
    </source>
</evidence>
<reference evidence="9" key="4">
    <citation type="journal article" date="2021" name="Biol. Open">
        <title>The SARS-CoV-2 receptor and other key components of the Renin-Angiotensin-Aldosterone System related to COVID-19 are expressed in enterocytes in larval zebrafish.</title>
        <authorList>
            <person name="Postlethwait J.H."/>
            <person name="Massaquoi M.S."/>
            <person name="Farnsworth D.R."/>
            <person name="Yan Y.L."/>
            <person name="Guillemin K."/>
            <person name="Miller A.C."/>
        </authorList>
    </citation>
    <scope>NUCLEOTIDE SEQUENCE</scope>
    <source>
        <strain evidence="9">Tuebingen</strain>
    </source>
</reference>
<dbReference type="RefSeq" id="NP_001108163.1">
    <property type="nucleotide sequence ID" value="NM_001114691.1"/>
</dbReference>
<keyword evidence="3 5" id="KW-0727">SH2 domain</keyword>
<evidence type="ECO:0000256" key="1">
    <source>
        <dbReference type="ARBA" id="ARBA00022588"/>
    </source>
</evidence>